<keyword evidence="1" id="KW-0812">Transmembrane</keyword>
<dbReference type="InterPro" id="IPR036866">
    <property type="entry name" value="RibonucZ/Hydroxyglut_hydro"/>
</dbReference>
<organism evidence="2 3">
    <name type="scientific">Candidatus Harrisonbacteria bacterium CG10_big_fil_rev_8_21_14_0_10_40_38</name>
    <dbReference type="NCBI Taxonomy" id="1974583"/>
    <lineage>
        <taxon>Bacteria</taxon>
        <taxon>Candidatus Harrisoniibacteriota</taxon>
    </lineage>
</organism>
<feature type="transmembrane region" description="Helical" evidence="1">
    <location>
        <begin position="6"/>
        <end position="26"/>
    </location>
</feature>
<sequence length="262" mass="29122">MKKFYWFLGIVGIAIISFYALNSYIYNKKQGEEKMPENVMENSTPVKVIPISHATAVLEWDNYVMYTDPVGGAQVFEGQKSPNIILVTDIHGDHLDEETLESVIGSATLIAPQAVKDKFIGELAKRVQVLANGDALGLEGFHIDAVPMYNIPESDDAFHTKGRGNGYVIEKDGFRVYVAGDTSGTPEMRALQNIDIAFIPMNLPYTMDVEEAADAVLAFKPKNVYPYHYRGQDGLSDINHFKELVNAGNPDINVVLLDWYAK</sequence>
<dbReference type="AlphaFoldDB" id="A0A2H0US90"/>
<dbReference type="Gene3D" id="3.60.15.10">
    <property type="entry name" value="Ribonuclease Z/Hydroxyacylglutathione hydrolase-like"/>
    <property type="match status" value="1"/>
</dbReference>
<keyword evidence="1" id="KW-0472">Membrane</keyword>
<dbReference type="InterPro" id="IPR050114">
    <property type="entry name" value="UPF0173_UPF0282_UlaG_hydrolase"/>
</dbReference>
<protein>
    <submittedName>
        <fullName evidence="2">MBL fold metallo-hydrolase</fullName>
    </submittedName>
</protein>
<comment type="caution">
    <text evidence="2">The sequence shown here is derived from an EMBL/GenBank/DDBJ whole genome shotgun (WGS) entry which is preliminary data.</text>
</comment>
<dbReference type="PANTHER" id="PTHR43546">
    <property type="entry name" value="UPF0173 METAL-DEPENDENT HYDROLASE MJ1163-RELATED"/>
    <property type="match status" value="1"/>
</dbReference>
<proteinExistence type="predicted"/>
<evidence type="ECO:0000256" key="1">
    <source>
        <dbReference type="SAM" id="Phobius"/>
    </source>
</evidence>
<keyword evidence="1" id="KW-1133">Transmembrane helix</keyword>
<dbReference type="SUPFAM" id="SSF56281">
    <property type="entry name" value="Metallo-hydrolase/oxidoreductase"/>
    <property type="match status" value="1"/>
</dbReference>
<dbReference type="PANTHER" id="PTHR43546:SF8">
    <property type="entry name" value="METALLO-BETA-LACTAMASE DOMAIN-CONTAINING PROTEIN"/>
    <property type="match status" value="1"/>
</dbReference>
<keyword evidence="2" id="KW-0378">Hydrolase</keyword>
<dbReference type="Proteomes" id="UP000231157">
    <property type="component" value="Unassembled WGS sequence"/>
</dbReference>
<evidence type="ECO:0000313" key="2">
    <source>
        <dbReference type="EMBL" id="PIR89282.1"/>
    </source>
</evidence>
<evidence type="ECO:0000313" key="3">
    <source>
        <dbReference type="Proteomes" id="UP000231157"/>
    </source>
</evidence>
<reference evidence="3" key="1">
    <citation type="submission" date="2017-09" db="EMBL/GenBank/DDBJ databases">
        <title>Depth-based differentiation of microbial function through sediment-hosted aquifers and enrichment of novel symbionts in the deep terrestrial subsurface.</title>
        <authorList>
            <person name="Probst A.J."/>
            <person name="Ladd B."/>
            <person name="Jarett J.K."/>
            <person name="Geller-Mcgrath D.E."/>
            <person name="Sieber C.M.K."/>
            <person name="Emerson J.B."/>
            <person name="Anantharaman K."/>
            <person name="Thomas B.C."/>
            <person name="Malmstrom R."/>
            <person name="Stieglmeier M."/>
            <person name="Klingl A."/>
            <person name="Woyke T."/>
            <person name="Ryan C.M."/>
            <person name="Banfield J.F."/>
        </authorList>
    </citation>
    <scope>NUCLEOTIDE SEQUENCE [LARGE SCALE GENOMIC DNA]</scope>
</reference>
<gene>
    <name evidence="2" type="ORF">COU07_00060</name>
</gene>
<dbReference type="GO" id="GO:0016787">
    <property type="term" value="F:hydrolase activity"/>
    <property type="evidence" value="ECO:0007669"/>
    <property type="project" value="UniProtKB-KW"/>
</dbReference>
<dbReference type="EMBL" id="PFAZ01000001">
    <property type="protein sequence ID" value="PIR89282.1"/>
    <property type="molecule type" value="Genomic_DNA"/>
</dbReference>
<dbReference type="Pfam" id="PF13483">
    <property type="entry name" value="Lactamase_B_3"/>
    <property type="match status" value="1"/>
</dbReference>
<accession>A0A2H0US90</accession>
<name>A0A2H0US90_9BACT</name>